<accession>A0AAD8B095</accession>
<keyword evidence="1" id="KW-0812">Transmembrane</keyword>
<evidence type="ECO:0000313" key="3">
    <source>
        <dbReference type="EMBL" id="KAK0044250.1"/>
    </source>
</evidence>
<comment type="caution">
    <text evidence="3">The sequence shown here is derived from an EMBL/GenBank/DDBJ whole genome shotgun (WGS) entry which is preliminary data.</text>
</comment>
<evidence type="ECO:0000256" key="2">
    <source>
        <dbReference type="SAM" id="SignalP"/>
    </source>
</evidence>
<sequence length="166" mass="19077">MRLWAWLIQTSLVTALSAYGLESSTALKAEESPSQHLHISKIIFCHRTIPQNYSTVLFHRLAGFVVIMQSAIMLFFPNCKALWLIPEIPRMLLNVCSEVKPFPISWLYKTILVFILNATFEQLLLYILGDENFDLVNPQLEIPQPNFNFDANPMFSSFITLIVKLD</sequence>
<feature type="chain" id="PRO_5042066635" evidence="2">
    <location>
        <begin position="19"/>
        <end position="166"/>
    </location>
</feature>
<keyword evidence="1" id="KW-1133">Transmembrane helix</keyword>
<keyword evidence="1" id="KW-0472">Membrane</keyword>
<evidence type="ECO:0000313" key="4">
    <source>
        <dbReference type="Proteomes" id="UP001233172"/>
    </source>
</evidence>
<dbReference type="EMBL" id="JASAOG010000201">
    <property type="protein sequence ID" value="KAK0044250.1"/>
    <property type="molecule type" value="Genomic_DNA"/>
</dbReference>
<keyword evidence="2" id="KW-0732">Signal</keyword>
<gene>
    <name evidence="3" type="ORF">Bpfe_026272</name>
</gene>
<name>A0AAD8B095_BIOPF</name>
<feature type="signal peptide" evidence="2">
    <location>
        <begin position="1"/>
        <end position="18"/>
    </location>
</feature>
<protein>
    <submittedName>
        <fullName evidence="3">Uncharacterized protein</fullName>
    </submittedName>
</protein>
<feature type="transmembrane region" description="Helical" evidence="1">
    <location>
        <begin position="61"/>
        <end position="85"/>
    </location>
</feature>
<dbReference type="AlphaFoldDB" id="A0AAD8B095"/>
<dbReference type="Proteomes" id="UP001233172">
    <property type="component" value="Unassembled WGS sequence"/>
</dbReference>
<reference evidence="3" key="2">
    <citation type="submission" date="2023-04" db="EMBL/GenBank/DDBJ databases">
        <authorList>
            <person name="Bu L."/>
            <person name="Lu L."/>
            <person name="Laidemitt M.R."/>
            <person name="Zhang S.M."/>
            <person name="Mutuku M."/>
            <person name="Mkoji G."/>
            <person name="Steinauer M."/>
            <person name="Loker E.S."/>
        </authorList>
    </citation>
    <scope>NUCLEOTIDE SEQUENCE</scope>
    <source>
        <strain evidence="3">KasaAsao</strain>
        <tissue evidence="3">Whole Snail</tissue>
    </source>
</reference>
<organism evidence="3 4">
    <name type="scientific">Biomphalaria pfeifferi</name>
    <name type="common">Bloodfluke planorb</name>
    <name type="synonym">Freshwater snail</name>
    <dbReference type="NCBI Taxonomy" id="112525"/>
    <lineage>
        <taxon>Eukaryota</taxon>
        <taxon>Metazoa</taxon>
        <taxon>Spiralia</taxon>
        <taxon>Lophotrochozoa</taxon>
        <taxon>Mollusca</taxon>
        <taxon>Gastropoda</taxon>
        <taxon>Heterobranchia</taxon>
        <taxon>Euthyneura</taxon>
        <taxon>Panpulmonata</taxon>
        <taxon>Hygrophila</taxon>
        <taxon>Lymnaeoidea</taxon>
        <taxon>Planorbidae</taxon>
        <taxon>Biomphalaria</taxon>
    </lineage>
</organism>
<evidence type="ECO:0000256" key="1">
    <source>
        <dbReference type="SAM" id="Phobius"/>
    </source>
</evidence>
<reference evidence="3" key="1">
    <citation type="journal article" date="2023" name="PLoS Negl. Trop. Dis.">
        <title>A genome sequence for Biomphalaria pfeifferi, the major vector snail for the human-infecting parasite Schistosoma mansoni.</title>
        <authorList>
            <person name="Bu L."/>
            <person name="Lu L."/>
            <person name="Laidemitt M.R."/>
            <person name="Zhang S.M."/>
            <person name="Mutuku M."/>
            <person name="Mkoji G."/>
            <person name="Steinauer M."/>
            <person name="Loker E.S."/>
        </authorList>
    </citation>
    <scope>NUCLEOTIDE SEQUENCE</scope>
    <source>
        <strain evidence="3">KasaAsao</strain>
    </source>
</reference>
<proteinExistence type="predicted"/>
<keyword evidence="4" id="KW-1185">Reference proteome</keyword>